<gene>
    <name evidence="1" type="ORF">EZS28_049686</name>
</gene>
<feature type="non-terminal residue" evidence="1">
    <location>
        <position position="115"/>
    </location>
</feature>
<name>A0A5J4T8N1_9EUKA</name>
<sequence>MRHRIVEGQHLNYRIQRRRFGSRGTGARSGDHLVVASEKQRPFSAVQPVHSLSQRAGRVAAAASLRQFTDRILKIVEDLNIQIHSFHIKGKMNIIPDSLSRLATSGDYSLKEEIL</sequence>
<evidence type="ECO:0000313" key="2">
    <source>
        <dbReference type="Proteomes" id="UP000324800"/>
    </source>
</evidence>
<reference evidence="1 2" key="1">
    <citation type="submission" date="2019-03" db="EMBL/GenBank/DDBJ databases">
        <title>Single cell metagenomics reveals metabolic interactions within the superorganism composed of flagellate Streblomastix strix and complex community of Bacteroidetes bacteria on its surface.</title>
        <authorList>
            <person name="Treitli S.C."/>
            <person name="Kolisko M."/>
            <person name="Husnik F."/>
            <person name="Keeling P."/>
            <person name="Hampl V."/>
        </authorList>
    </citation>
    <scope>NUCLEOTIDE SEQUENCE [LARGE SCALE GENOMIC DNA]</scope>
    <source>
        <strain evidence="1">ST1C</strain>
    </source>
</reference>
<accession>A0A5J4T8N1</accession>
<dbReference type="EMBL" id="SNRW01035716">
    <property type="protein sequence ID" value="KAA6354786.1"/>
    <property type="molecule type" value="Genomic_DNA"/>
</dbReference>
<comment type="caution">
    <text evidence="1">The sequence shown here is derived from an EMBL/GenBank/DDBJ whole genome shotgun (WGS) entry which is preliminary data.</text>
</comment>
<dbReference type="AlphaFoldDB" id="A0A5J4T8N1"/>
<proteinExistence type="predicted"/>
<dbReference type="Proteomes" id="UP000324800">
    <property type="component" value="Unassembled WGS sequence"/>
</dbReference>
<organism evidence="1 2">
    <name type="scientific">Streblomastix strix</name>
    <dbReference type="NCBI Taxonomy" id="222440"/>
    <lineage>
        <taxon>Eukaryota</taxon>
        <taxon>Metamonada</taxon>
        <taxon>Preaxostyla</taxon>
        <taxon>Oxymonadida</taxon>
        <taxon>Streblomastigidae</taxon>
        <taxon>Streblomastix</taxon>
    </lineage>
</organism>
<protein>
    <submittedName>
        <fullName evidence="1">Uncharacterized protein</fullName>
    </submittedName>
</protein>
<evidence type="ECO:0000313" key="1">
    <source>
        <dbReference type="EMBL" id="KAA6354786.1"/>
    </source>
</evidence>